<evidence type="ECO:0000313" key="3">
    <source>
        <dbReference type="Proteomes" id="UP000604825"/>
    </source>
</evidence>
<evidence type="ECO:0000313" key="2">
    <source>
        <dbReference type="EMBL" id="CAD6252921.1"/>
    </source>
</evidence>
<protein>
    <recommendedName>
        <fullName evidence="4">CASP-like protein</fullName>
    </recommendedName>
</protein>
<dbReference type="OrthoDB" id="1742170at2759"/>
<keyword evidence="1" id="KW-0732">Signal</keyword>
<feature type="chain" id="PRO_5032956287" description="CASP-like protein" evidence="1">
    <location>
        <begin position="17"/>
        <end position="81"/>
    </location>
</feature>
<dbReference type="AlphaFoldDB" id="A0A811Q9Y8"/>
<evidence type="ECO:0000256" key="1">
    <source>
        <dbReference type="SAM" id="SignalP"/>
    </source>
</evidence>
<dbReference type="EMBL" id="CAJGYO010000009">
    <property type="protein sequence ID" value="CAD6252921.1"/>
    <property type="molecule type" value="Genomic_DNA"/>
</dbReference>
<evidence type="ECO:0008006" key="4">
    <source>
        <dbReference type="Google" id="ProtNLM"/>
    </source>
</evidence>
<dbReference type="Proteomes" id="UP000604825">
    <property type="component" value="Unassembled WGS sequence"/>
</dbReference>
<accession>A0A811Q9Y8</accession>
<organism evidence="2 3">
    <name type="scientific">Miscanthus lutarioriparius</name>
    <dbReference type="NCBI Taxonomy" id="422564"/>
    <lineage>
        <taxon>Eukaryota</taxon>
        <taxon>Viridiplantae</taxon>
        <taxon>Streptophyta</taxon>
        <taxon>Embryophyta</taxon>
        <taxon>Tracheophyta</taxon>
        <taxon>Spermatophyta</taxon>
        <taxon>Magnoliopsida</taxon>
        <taxon>Liliopsida</taxon>
        <taxon>Poales</taxon>
        <taxon>Poaceae</taxon>
        <taxon>PACMAD clade</taxon>
        <taxon>Panicoideae</taxon>
        <taxon>Andropogonodae</taxon>
        <taxon>Andropogoneae</taxon>
        <taxon>Saccharinae</taxon>
        <taxon>Miscanthus</taxon>
    </lineage>
</organism>
<comment type="caution">
    <text evidence="2">The sequence shown here is derived from an EMBL/GenBank/DDBJ whole genome shotgun (WGS) entry which is preliminary data.</text>
</comment>
<sequence>MAKGGIATVLTVLAAATLPRLEHPAKNDGSLSLLVVRDWGRKGECNPFRIAQQDWFGYMVVSALDMAFTLSSLGLPHSSSY</sequence>
<gene>
    <name evidence="2" type="ORF">NCGR_LOCUS36567</name>
</gene>
<keyword evidence="3" id="KW-1185">Reference proteome</keyword>
<name>A0A811Q9Y8_9POAL</name>
<proteinExistence type="predicted"/>
<reference evidence="2" key="1">
    <citation type="submission" date="2020-10" db="EMBL/GenBank/DDBJ databases">
        <authorList>
            <person name="Han B."/>
            <person name="Lu T."/>
            <person name="Zhao Q."/>
            <person name="Huang X."/>
            <person name="Zhao Y."/>
        </authorList>
    </citation>
    <scope>NUCLEOTIDE SEQUENCE</scope>
</reference>
<feature type="signal peptide" evidence="1">
    <location>
        <begin position="1"/>
        <end position="16"/>
    </location>
</feature>